<sequence>MNKPVCKATILALVLVGLNACSLLSKTDRQPYYPFFTYSVYSDADVSLIETNNVVAKAIRSNHYVRVSDIGAFNSNIDKVFSEALTSYSVSIDDIKTQGFHHGIESVIKQFACEVYVSQQPADSIQLCPLSKDVVDNNIPYLPFIDGLRVHHRLSKKVSVNSGDIEFEFFLRSTHERSLETLWGAVHELGSIPDSELPFDSLVLTINMNAHKKSDLDTRWRSLHHEPLVFFVMLPSVDLILQNKNEIASMDFAYEKALLLIVDSR</sequence>
<feature type="chain" id="PRO_5047208871" description="Lipoprotein" evidence="1">
    <location>
        <begin position="26"/>
        <end position="265"/>
    </location>
</feature>
<evidence type="ECO:0008006" key="4">
    <source>
        <dbReference type="Google" id="ProtNLM"/>
    </source>
</evidence>
<keyword evidence="3" id="KW-1185">Reference proteome</keyword>
<dbReference type="EMBL" id="BSPW01000030">
    <property type="protein sequence ID" value="GLT18002.1"/>
    <property type="molecule type" value="Genomic_DNA"/>
</dbReference>
<dbReference type="Proteomes" id="UP001157138">
    <property type="component" value="Unassembled WGS sequence"/>
</dbReference>
<protein>
    <recommendedName>
        <fullName evidence="4">Lipoprotein</fullName>
    </recommendedName>
</protein>
<accession>A0ABQ6EYA0</accession>
<gene>
    <name evidence="2" type="ORF">GCM10007938_17800</name>
</gene>
<evidence type="ECO:0000256" key="1">
    <source>
        <dbReference type="SAM" id="SignalP"/>
    </source>
</evidence>
<name>A0ABQ6EYA0_9VIBR</name>
<organism evidence="2 3">
    <name type="scientific">Vibrio zhanjiangensis</name>
    <dbReference type="NCBI Taxonomy" id="1046128"/>
    <lineage>
        <taxon>Bacteria</taxon>
        <taxon>Pseudomonadati</taxon>
        <taxon>Pseudomonadota</taxon>
        <taxon>Gammaproteobacteria</taxon>
        <taxon>Vibrionales</taxon>
        <taxon>Vibrionaceae</taxon>
        <taxon>Vibrio</taxon>
    </lineage>
</organism>
<keyword evidence="1" id="KW-0732">Signal</keyword>
<evidence type="ECO:0000313" key="2">
    <source>
        <dbReference type="EMBL" id="GLT18002.1"/>
    </source>
</evidence>
<comment type="caution">
    <text evidence="2">The sequence shown here is derived from an EMBL/GenBank/DDBJ whole genome shotgun (WGS) entry which is preliminary data.</text>
</comment>
<reference evidence="3" key="1">
    <citation type="journal article" date="2019" name="Int. J. Syst. Evol. Microbiol.">
        <title>The Global Catalogue of Microorganisms (GCM) 10K type strain sequencing project: providing services to taxonomists for standard genome sequencing and annotation.</title>
        <authorList>
            <consortium name="The Broad Institute Genomics Platform"/>
            <consortium name="The Broad Institute Genome Sequencing Center for Infectious Disease"/>
            <person name="Wu L."/>
            <person name="Ma J."/>
        </authorList>
    </citation>
    <scope>NUCLEOTIDE SEQUENCE [LARGE SCALE GENOMIC DNA]</scope>
    <source>
        <strain evidence="3">NBRC 108723</strain>
    </source>
</reference>
<evidence type="ECO:0000313" key="3">
    <source>
        <dbReference type="Proteomes" id="UP001157138"/>
    </source>
</evidence>
<proteinExistence type="predicted"/>
<feature type="signal peptide" evidence="1">
    <location>
        <begin position="1"/>
        <end position="25"/>
    </location>
</feature>